<evidence type="ECO:0000256" key="2">
    <source>
        <dbReference type="ARBA" id="ARBA00009743"/>
    </source>
</evidence>
<dbReference type="SUPFAM" id="SSF51011">
    <property type="entry name" value="Glycosyl hydrolase domain"/>
    <property type="match status" value="1"/>
</dbReference>
<dbReference type="Pfam" id="PF17801">
    <property type="entry name" value="Melibiase_C"/>
    <property type="match status" value="1"/>
</dbReference>
<name>A0A176WG39_MARPO</name>
<dbReference type="Gene3D" id="3.20.20.70">
    <property type="entry name" value="Aldolase class I"/>
    <property type="match status" value="1"/>
</dbReference>
<dbReference type="GO" id="GO:0005975">
    <property type="term" value="P:carbohydrate metabolic process"/>
    <property type="evidence" value="ECO:0007669"/>
    <property type="project" value="InterPro"/>
</dbReference>
<dbReference type="InterPro" id="IPR041233">
    <property type="entry name" value="Melibiase_C"/>
</dbReference>
<comment type="similarity">
    <text evidence="2 8">Belongs to the glycosyl hydrolase 27 family.</text>
</comment>
<dbReference type="InterPro" id="IPR013780">
    <property type="entry name" value="Glyco_hydro_b"/>
</dbReference>
<dbReference type="InterPro" id="IPR017853">
    <property type="entry name" value="GH"/>
</dbReference>
<comment type="catalytic activity">
    <reaction evidence="1 8">
        <text>Hydrolysis of terminal, non-reducing alpha-D-galactose residues in alpha-D-galactosides, including galactose oligosaccharides, galactomannans and galactolipids.</text>
        <dbReference type="EC" id="3.2.1.22"/>
    </reaction>
</comment>
<evidence type="ECO:0000259" key="9">
    <source>
        <dbReference type="Pfam" id="PF17801"/>
    </source>
</evidence>
<evidence type="ECO:0000313" key="11">
    <source>
        <dbReference type="Proteomes" id="UP000077202"/>
    </source>
</evidence>
<evidence type="ECO:0000256" key="4">
    <source>
        <dbReference type="ARBA" id="ARBA00022729"/>
    </source>
</evidence>
<proteinExistence type="inferred from homology"/>
<dbReference type="AlphaFoldDB" id="A0A176WG39"/>
<feature type="domain" description="Alpha galactosidase C-terminal" evidence="9">
    <location>
        <begin position="437"/>
        <end position="513"/>
    </location>
</feature>
<dbReference type="CDD" id="cd14792">
    <property type="entry name" value="GH27"/>
    <property type="match status" value="1"/>
</dbReference>
<dbReference type="EMBL" id="LVLJ01000882">
    <property type="protein sequence ID" value="OAE32190.1"/>
    <property type="molecule type" value="Genomic_DNA"/>
</dbReference>
<keyword evidence="7 8" id="KW-0326">Glycosidase</keyword>
<gene>
    <name evidence="10" type="ORF">AXG93_1793s1220</name>
</gene>
<evidence type="ECO:0000256" key="3">
    <source>
        <dbReference type="ARBA" id="ARBA00012755"/>
    </source>
</evidence>
<dbReference type="FunFam" id="2.60.40.1180:FF:000008">
    <property type="entry name" value="Alpha-galactosidase"/>
    <property type="match status" value="1"/>
</dbReference>
<dbReference type="Proteomes" id="UP000077202">
    <property type="component" value="Unassembled WGS sequence"/>
</dbReference>
<dbReference type="Gene3D" id="2.60.40.1180">
    <property type="entry name" value="Golgi alpha-mannosidase II"/>
    <property type="match status" value="1"/>
</dbReference>
<dbReference type="PRINTS" id="PR00740">
    <property type="entry name" value="GLHYDRLASE27"/>
</dbReference>
<keyword evidence="5 8" id="KW-0378">Hydrolase</keyword>
<keyword evidence="4" id="KW-0732">Signal</keyword>
<evidence type="ECO:0000256" key="7">
    <source>
        <dbReference type="ARBA" id="ARBA00023295"/>
    </source>
</evidence>
<dbReference type="SUPFAM" id="SSF51445">
    <property type="entry name" value="(Trans)glycosidases"/>
    <property type="match status" value="1"/>
</dbReference>
<dbReference type="EC" id="3.2.1.22" evidence="3 8"/>
<evidence type="ECO:0000256" key="8">
    <source>
        <dbReference type="RuleBase" id="RU361168"/>
    </source>
</evidence>
<dbReference type="InterPro" id="IPR002241">
    <property type="entry name" value="Glyco_hydro_27"/>
</dbReference>
<accession>A0A176WG39</accession>
<protein>
    <recommendedName>
        <fullName evidence="3 8">Alpha-galactosidase</fullName>
        <ecNumber evidence="3 8">3.2.1.22</ecNumber>
    </recommendedName>
    <alternativeName>
        <fullName evidence="8">Melibiase</fullName>
    </alternativeName>
</protein>
<evidence type="ECO:0000313" key="10">
    <source>
        <dbReference type="EMBL" id="OAE32190.1"/>
    </source>
</evidence>
<reference evidence="10" key="1">
    <citation type="submission" date="2016-03" db="EMBL/GenBank/DDBJ databases">
        <title>Mechanisms controlling the formation of the plant cell surface in tip-growing cells are functionally conserved among land plants.</title>
        <authorList>
            <person name="Honkanen S."/>
            <person name="Jones V.A."/>
            <person name="Morieri G."/>
            <person name="Champion C."/>
            <person name="Hetherington A.J."/>
            <person name="Kelly S."/>
            <person name="Saint-Marcoux D."/>
            <person name="Proust H."/>
            <person name="Prescott H."/>
            <person name="Dolan L."/>
        </authorList>
    </citation>
    <scope>NUCLEOTIDE SEQUENCE [LARGE SCALE GENOMIC DNA]</scope>
    <source>
        <tissue evidence="10">Whole gametophyte</tissue>
    </source>
</reference>
<evidence type="ECO:0000256" key="5">
    <source>
        <dbReference type="ARBA" id="ARBA00022801"/>
    </source>
</evidence>
<dbReference type="FunFam" id="3.20.20.70:FF:000093">
    <property type="entry name" value="Alpha-galactosidase"/>
    <property type="match status" value="1"/>
</dbReference>
<keyword evidence="11" id="KW-1185">Reference proteome</keyword>
<keyword evidence="6 8" id="KW-1015">Disulfide bond</keyword>
<comment type="caution">
    <text evidence="10">The sequence shown here is derived from an EMBL/GenBank/DDBJ whole genome shotgun (WGS) entry which is preliminary data.</text>
</comment>
<dbReference type="PANTHER" id="PTHR11452">
    <property type="entry name" value="ALPHA-GALACTOSIDASE/ALPHA-N-ACETYLGALACTOSAMINIDASE"/>
    <property type="match status" value="1"/>
</dbReference>
<evidence type="ECO:0000256" key="6">
    <source>
        <dbReference type="ARBA" id="ARBA00023157"/>
    </source>
</evidence>
<dbReference type="InterPro" id="IPR000111">
    <property type="entry name" value="Glyco_hydro_27/36_CS"/>
</dbReference>
<dbReference type="PANTHER" id="PTHR11452:SF75">
    <property type="entry name" value="ALPHA-GALACTOSIDASE MEL1"/>
    <property type="match status" value="1"/>
</dbReference>
<dbReference type="Pfam" id="PF16499">
    <property type="entry name" value="Melibiase_2"/>
    <property type="match status" value="1"/>
</dbReference>
<dbReference type="InterPro" id="IPR013785">
    <property type="entry name" value="Aldolase_TIM"/>
</dbReference>
<organism evidence="10 11">
    <name type="scientific">Marchantia polymorpha subsp. ruderalis</name>
    <dbReference type="NCBI Taxonomy" id="1480154"/>
    <lineage>
        <taxon>Eukaryota</taxon>
        <taxon>Viridiplantae</taxon>
        <taxon>Streptophyta</taxon>
        <taxon>Embryophyta</taxon>
        <taxon>Marchantiophyta</taxon>
        <taxon>Marchantiopsida</taxon>
        <taxon>Marchantiidae</taxon>
        <taxon>Marchantiales</taxon>
        <taxon>Marchantiaceae</taxon>
        <taxon>Marchantia</taxon>
    </lineage>
</organism>
<dbReference type="GO" id="GO:0004557">
    <property type="term" value="F:alpha-galactosidase activity"/>
    <property type="evidence" value="ECO:0007669"/>
    <property type="project" value="UniProtKB-EC"/>
</dbReference>
<evidence type="ECO:0000256" key="1">
    <source>
        <dbReference type="ARBA" id="ARBA00001255"/>
    </source>
</evidence>
<dbReference type="PROSITE" id="PS00512">
    <property type="entry name" value="ALPHA_GALACTOSIDASE"/>
    <property type="match status" value="1"/>
</dbReference>
<sequence length="525" mass="58170">MKADGWALATSPRNGLLAVFLPGFRIRARGPFRLHCSNARRLLARIKRAPDDDGARRRGPVAGRQRGRAEDLICSRLRGIKRPRQRQRRRIANEDEVEIVSARGAAMGRRVGIVAALVCALLWGCCIEAQALGGGAGEDGAGRGRLGLDNGLARTPPMGWNSWNFFNCFIDETVIFETASALVFTGLADLGYNYVNIDDCWAELERDAHGNLVPRAATFPSGIKALADHVHGLGLKLGIYSDAGFLTCQKQPGSLGYEIQDARTFASWEVDYLKYDNCYNDKSRPESRYPVMRNALNASGRAIFFSMCEWGKDDPATWAAPVGNSWRTTEDIRDTWRSMTKIADENDRWASFAGPGGWNDPDMLEVGNGGMSLDEYRSHFSVWALMKAPLLIGCDVRNMSAEVLAILSNKEVIDVNQDSLGVQGRRVLRSPVWWLGNNVQVWSGPLSGDRTVLLLWNRSKKAFNIKASWSDIGLPSGTPVTVRDLWKHETWDGNSVDEIEVKVQGHTSQMFILTPLSRTPRVSSS</sequence>